<proteinExistence type="predicted"/>
<dbReference type="Proteomes" id="UP001303160">
    <property type="component" value="Unassembled WGS sequence"/>
</dbReference>
<evidence type="ECO:0000313" key="1">
    <source>
        <dbReference type="EMBL" id="KAK4202637.1"/>
    </source>
</evidence>
<comment type="caution">
    <text evidence="1">The sequence shown here is derived from an EMBL/GenBank/DDBJ whole genome shotgun (WGS) entry which is preliminary data.</text>
</comment>
<evidence type="ECO:0008006" key="3">
    <source>
        <dbReference type="Google" id="ProtNLM"/>
    </source>
</evidence>
<reference evidence="1" key="1">
    <citation type="journal article" date="2023" name="Mol. Phylogenet. Evol.">
        <title>Genome-scale phylogeny and comparative genomics of the fungal order Sordariales.</title>
        <authorList>
            <person name="Hensen N."/>
            <person name="Bonometti L."/>
            <person name="Westerberg I."/>
            <person name="Brannstrom I.O."/>
            <person name="Guillou S."/>
            <person name="Cros-Aarteil S."/>
            <person name="Calhoun S."/>
            <person name="Haridas S."/>
            <person name="Kuo A."/>
            <person name="Mondo S."/>
            <person name="Pangilinan J."/>
            <person name="Riley R."/>
            <person name="LaButti K."/>
            <person name="Andreopoulos B."/>
            <person name="Lipzen A."/>
            <person name="Chen C."/>
            <person name="Yan M."/>
            <person name="Daum C."/>
            <person name="Ng V."/>
            <person name="Clum A."/>
            <person name="Steindorff A."/>
            <person name="Ohm R.A."/>
            <person name="Martin F."/>
            <person name="Silar P."/>
            <person name="Natvig D.O."/>
            <person name="Lalanne C."/>
            <person name="Gautier V."/>
            <person name="Ament-Velasquez S.L."/>
            <person name="Kruys A."/>
            <person name="Hutchinson M.I."/>
            <person name="Powell A.J."/>
            <person name="Barry K."/>
            <person name="Miller A.N."/>
            <person name="Grigoriev I.V."/>
            <person name="Debuchy R."/>
            <person name="Gladieux P."/>
            <person name="Hiltunen Thoren M."/>
            <person name="Johannesson H."/>
        </authorList>
    </citation>
    <scope>NUCLEOTIDE SEQUENCE</scope>
    <source>
        <strain evidence="1">CBS 315.58</strain>
    </source>
</reference>
<organism evidence="1 2">
    <name type="scientific">Triangularia verruculosa</name>
    <dbReference type="NCBI Taxonomy" id="2587418"/>
    <lineage>
        <taxon>Eukaryota</taxon>
        <taxon>Fungi</taxon>
        <taxon>Dikarya</taxon>
        <taxon>Ascomycota</taxon>
        <taxon>Pezizomycotina</taxon>
        <taxon>Sordariomycetes</taxon>
        <taxon>Sordariomycetidae</taxon>
        <taxon>Sordariales</taxon>
        <taxon>Podosporaceae</taxon>
        <taxon>Triangularia</taxon>
    </lineage>
</organism>
<name>A0AAN6XQC7_9PEZI</name>
<accession>A0AAN6XQC7</accession>
<reference evidence="1" key="2">
    <citation type="submission" date="2023-05" db="EMBL/GenBank/DDBJ databases">
        <authorList>
            <consortium name="Lawrence Berkeley National Laboratory"/>
            <person name="Steindorff A."/>
            <person name="Hensen N."/>
            <person name="Bonometti L."/>
            <person name="Westerberg I."/>
            <person name="Brannstrom I.O."/>
            <person name="Guillou S."/>
            <person name="Cros-Aarteil S."/>
            <person name="Calhoun S."/>
            <person name="Haridas S."/>
            <person name="Kuo A."/>
            <person name="Mondo S."/>
            <person name="Pangilinan J."/>
            <person name="Riley R."/>
            <person name="Labutti K."/>
            <person name="Andreopoulos B."/>
            <person name="Lipzen A."/>
            <person name="Chen C."/>
            <person name="Yanf M."/>
            <person name="Daum C."/>
            <person name="Ng V."/>
            <person name="Clum A."/>
            <person name="Ohm R."/>
            <person name="Martin F."/>
            <person name="Silar P."/>
            <person name="Natvig D."/>
            <person name="Lalanne C."/>
            <person name="Gautier V."/>
            <person name="Ament-Velasquez S.L."/>
            <person name="Kruys A."/>
            <person name="Hutchinson M.I."/>
            <person name="Powell A.J."/>
            <person name="Barry K."/>
            <person name="Miller A.N."/>
            <person name="Grigoriev I.V."/>
            <person name="Debuchy R."/>
            <person name="Gladieux P."/>
            <person name="Thoren M.H."/>
            <person name="Johannesson H."/>
        </authorList>
    </citation>
    <scope>NUCLEOTIDE SEQUENCE</scope>
    <source>
        <strain evidence="1">CBS 315.58</strain>
    </source>
</reference>
<sequence>MNYNLMDRGIDGISSATALFQLIEQTIYILQQFYQVREAIRGAPNTIKDLEVQLDALLGTLDSIQREPVLDKPIIRHQVIHIYGIAEELKGVASSMQARQSKGKVRQAFYFLVKKPRDDGRLLDILSRLRDAKAELSLQVEVAHVGVTSSMATGIQKIEEIHKTRHQERPLREFRLEGNTSTQNARQFNGIMGFERADMSALASITDNHSAGDSRQQNAIVGDTTTFPKSINA</sequence>
<gene>
    <name evidence="1" type="ORF">QBC40DRAFT_263269</name>
</gene>
<keyword evidence="2" id="KW-1185">Reference proteome</keyword>
<protein>
    <recommendedName>
        <fullName evidence="3">NACHT-NTPase and P-loop NTPases N-terminal domain-containing protein</fullName>
    </recommendedName>
</protein>
<dbReference type="EMBL" id="MU863896">
    <property type="protein sequence ID" value="KAK4202637.1"/>
    <property type="molecule type" value="Genomic_DNA"/>
</dbReference>
<evidence type="ECO:0000313" key="2">
    <source>
        <dbReference type="Proteomes" id="UP001303160"/>
    </source>
</evidence>
<dbReference type="AlphaFoldDB" id="A0AAN6XQC7"/>